<evidence type="ECO:0000313" key="1">
    <source>
        <dbReference type="EMBL" id="TNN55481.1"/>
    </source>
</evidence>
<sequence length="84" mass="8586">MHTVLKRLIQIPAVIPELIGSSTSTSPIGEPICYSRLAGPEPGAVAGAAPLQQGDDDDLPISRPGALVDDLQPTESPAVAAFAI</sequence>
<proteinExistence type="predicted"/>
<accession>A0A4Z2GQA7</accession>
<organism evidence="1 2">
    <name type="scientific">Liparis tanakae</name>
    <name type="common">Tanaka's snailfish</name>
    <dbReference type="NCBI Taxonomy" id="230148"/>
    <lineage>
        <taxon>Eukaryota</taxon>
        <taxon>Metazoa</taxon>
        <taxon>Chordata</taxon>
        <taxon>Craniata</taxon>
        <taxon>Vertebrata</taxon>
        <taxon>Euteleostomi</taxon>
        <taxon>Actinopterygii</taxon>
        <taxon>Neopterygii</taxon>
        <taxon>Teleostei</taxon>
        <taxon>Neoteleostei</taxon>
        <taxon>Acanthomorphata</taxon>
        <taxon>Eupercaria</taxon>
        <taxon>Perciformes</taxon>
        <taxon>Cottioidei</taxon>
        <taxon>Cottales</taxon>
        <taxon>Liparidae</taxon>
        <taxon>Liparis</taxon>
    </lineage>
</organism>
<evidence type="ECO:0000313" key="2">
    <source>
        <dbReference type="Proteomes" id="UP000314294"/>
    </source>
</evidence>
<comment type="caution">
    <text evidence="1">The sequence shown here is derived from an EMBL/GenBank/DDBJ whole genome shotgun (WGS) entry which is preliminary data.</text>
</comment>
<dbReference type="AlphaFoldDB" id="A0A4Z2GQA7"/>
<protein>
    <submittedName>
        <fullName evidence="1">Uncharacterized protein</fullName>
    </submittedName>
</protein>
<dbReference type="Proteomes" id="UP000314294">
    <property type="component" value="Unassembled WGS sequence"/>
</dbReference>
<name>A0A4Z2GQA7_9TELE</name>
<reference evidence="1 2" key="1">
    <citation type="submission" date="2019-03" db="EMBL/GenBank/DDBJ databases">
        <title>First draft genome of Liparis tanakae, snailfish: a comprehensive survey of snailfish specific genes.</title>
        <authorList>
            <person name="Kim W."/>
            <person name="Song I."/>
            <person name="Jeong J.-H."/>
            <person name="Kim D."/>
            <person name="Kim S."/>
            <person name="Ryu S."/>
            <person name="Song J.Y."/>
            <person name="Lee S.K."/>
        </authorList>
    </citation>
    <scope>NUCLEOTIDE SEQUENCE [LARGE SCALE GENOMIC DNA]</scope>
    <source>
        <tissue evidence="1">Muscle</tissue>
    </source>
</reference>
<dbReference type="EMBL" id="SRLO01000454">
    <property type="protein sequence ID" value="TNN55481.1"/>
    <property type="molecule type" value="Genomic_DNA"/>
</dbReference>
<keyword evidence="2" id="KW-1185">Reference proteome</keyword>
<gene>
    <name evidence="1" type="ORF">EYF80_034303</name>
</gene>